<gene>
    <name evidence="1" type="ORF">ACX27_26405</name>
</gene>
<evidence type="ECO:0000313" key="2">
    <source>
        <dbReference type="Proteomes" id="UP000062645"/>
    </source>
</evidence>
<protein>
    <recommendedName>
        <fullName evidence="3">Type IV pilin PilA</fullName>
    </recommendedName>
</protein>
<dbReference type="PATRIC" id="fig|224013.5.peg.6324"/>
<dbReference type="KEGG" id="npz:ACX27_26405"/>
<keyword evidence="2" id="KW-1185">Reference proteome</keyword>
<evidence type="ECO:0008006" key="3">
    <source>
        <dbReference type="Google" id="ProtNLM"/>
    </source>
</evidence>
<sequence>MPVQKSHYEASLAEYSNHQAAIALLKQHRPYLEMIPSLRRPDESVITIPLPIVRLRKTVSEVPQAICLPCDVAILMCDPEWKIKTGAEILIFIHRPHEDFSDLLGRWRQTQIFLDQDYEWLMPPRHSHILSEGANTIYPLFVVFSETSERIQRGLIGAELPFVMQTSYLLLEEERREEEGLEARD</sequence>
<dbReference type="RefSeq" id="WP_062296843.1">
    <property type="nucleotide sequence ID" value="NZ_CP012036.1"/>
</dbReference>
<dbReference type="AlphaFoldDB" id="A0A0M4T7W0"/>
<dbReference type="OrthoDB" id="467906at2"/>
<reference evidence="1 2" key="2">
    <citation type="journal article" date="2016" name="Genome Announc.">
        <title>Draft Genome Sequence of the N2-Fixing Cyanobacterium Nostoc piscinale CENA21, Isolated from the Brazilian Amazon Floodplain.</title>
        <authorList>
            <person name="Leao T."/>
            <person name="Guimaraes P.I."/>
            <person name="de Melo A.G."/>
            <person name="Ramos R.T."/>
            <person name="Leao P.N."/>
            <person name="Silva A."/>
            <person name="Fiore M.F."/>
            <person name="Schneider M.P."/>
        </authorList>
    </citation>
    <scope>NUCLEOTIDE SEQUENCE [LARGE SCALE GENOMIC DNA]</scope>
    <source>
        <strain evidence="1 2">CENA21</strain>
    </source>
</reference>
<evidence type="ECO:0000313" key="1">
    <source>
        <dbReference type="EMBL" id="ALF55566.1"/>
    </source>
</evidence>
<organism evidence="1 2">
    <name type="scientific">Nostoc piscinale CENA21</name>
    <dbReference type="NCBI Taxonomy" id="224013"/>
    <lineage>
        <taxon>Bacteria</taxon>
        <taxon>Bacillati</taxon>
        <taxon>Cyanobacteriota</taxon>
        <taxon>Cyanophyceae</taxon>
        <taxon>Nostocales</taxon>
        <taxon>Nostocaceae</taxon>
        <taxon>Nostoc</taxon>
    </lineage>
</organism>
<dbReference type="Proteomes" id="UP000062645">
    <property type="component" value="Chromosome"/>
</dbReference>
<proteinExistence type="predicted"/>
<name>A0A0M4T7W0_9NOSO</name>
<dbReference type="EMBL" id="CP012036">
    <property type="protein sequence ID" value="ALF55566.1"/>
    <property type="molecule type" value="Genomic_DNA"/>
</dbReference>
<dbReference type="STRING" id="224013.ACX27_26405"/>
<reference evidence="2" key="1">
    <citation type="submission" date="2015-07" db="EMBL/GenBank/DDBJ databases">
        <title>Genome Of Nitrogen-Fixing Cyanobacterium Nostoc piscinale CENA21 From Solimoes/Amazon River Floodplain Sediments And Comparative Genomics To Uncover Biosynthetic Natural Products Potential.</title>
        <authorList>
            <person name="Leao T.F."/>
            <person name="Leao P.N."/>
            <person name="Guimaraes P.I."/>
            <person name="de Melo A.G.C."/>
            <person name="Ramos R.T.J."/>
            <person name="Silva A."/>
            <person name="Fiore M.F."/>
            <person name="Schneider M.P.C."/>
        </authorList>
    </citation>
    <scope>NUCLEOTIDE SEQUENCE [LARGE SCALE GENOMIC DNA]</scope>
    <source>
        <strain evidence="2">CENA21</strain>
    </source>
</reference>
<accession>A0A0M4T7W0</accession>